<evidence type="ECO:0000256" key="3">
    <source>
        <dbReference type="ARBA" id="ARBA00022692"/>
    </source>
</evidence>
<dbReference type="Pfam" id="PF10204">
    <property type="entry name" value="DuoxA"/>
    <property type="match status" value="1"/>
</dbReference>
<organism evidence="8 9">
    <name type="scientific">Vombatus ursinus</name>
    <name type="common">Common wombat</name>
    <dbReference type="NCBI Taxonomy" id="29139"/>
    <lineage>
        <taxon>Eukaryota</taxon>
        <taxon>Metazoa</taxon>
        <taxon>Chordata</taxon>
        <taxon>Craniata</taxon>
        <taxon>Vertebrata</taxon>
        <taxon>Euteleostomi</taxon>
        <taxon>Mammalia</taxon>
        <taxon>Metatheria</taxon>
        <taxon>Diprotodontia</taxon>
        <taxon>Vombatidae</taxon>
        <taxon>Vombatus</taxon>
    </lineage>
</organism>
<dbReference type="GO" id="GO:0051604">
    <property type="term" value="P:protein maturation"/>
    <property type="evidence" value="ECO:0007669"/>
    <property type="project" value="Ensembl"/>
</dbReference>
<reference evidence="8" key="3">
    <citation type="submission" date="2025-09" db="UniProtKB">
        <authorList>
            <consortium name="Ensembl"/>
        </authorList>
    </citation>
    <scope>IDENTIFICATION</scope>
</reference>
<evidence type="ECO:0000256" key="2">
    <source>
        <dbReference type="ARBA" id="ARBA00009816"/>
    </source>
</evidence>
<protein>
    <submittedName>
        <fullName evidence="8">Dual oxidase maturation factor 2</fullName>
    </submittedName>
</protein>
<dbReference type="OMA" id="MHINITY"/>
<feature type="transmembrane region" description="Helical" evidence="7">
    <location>
        <begin position="184"/>
        <end position="203"/>
    </location>
</feature>
<reference evidence="9" key="1">
    <citation type="submission" date="2018-12" db="EMBL/GenBank/DDBJ databases">
        <authorList>
            <person name="Yazar S."/>
        </authorList>
    </citation>
    <scope>NUCLEOTIDE SEQUENCE [LARGE SCALE GENOMIC DNA]</scope>
</reference>
<dbReference type="GO" id="GO:0015031">
    <property type="term" value="P:protein transport"/>
    <property type="evidence" value="ECO:0007669"/>
    <property type="project" value="InterPro"/>
</dbReference>
<keyword evidence="6" id="KW-0325">Glycoprotein</keyword>
<keyword evidence="5 7" id="KW-0472">Membrane</keyword>
<keyword evidence="3 7" id="KW-0812">Transmembrane</keyword>
<dbReference type="AlphaFoldDB" id="A0A4X2K5X2"/>
<dbReference type="GO" id="GO:0005886">
    <property type="term" value="C:plasma membrane"/>
    <property type="evidence" value="ECO:0007669"/>
    <property type="project" value="Ensembl"/>
</dbReference>
<name>A0A4X2K5X2_VOMUR</name>
<dbReference type="PANTHER" id="PTHR31158">
    <property type="entry name" value="DUAL OXIDASE 2"/>
    <property type="match status" value="1"/>
</dbReference>
<dbReference type="PANTHER" id="PTHR31158:SF2">
    <property type="entry name" value="DUAL OXIDASE MATURATION FACTOR 2"/>
    <property type="match status" value="1"/>
</dbReference>
<keyword evidence="9" id="KW-1185">Reference proteome</keyword>
<feature type="transmembrane region" description="Helical" evidence="7">
    <location>
        <begin position="20"/>
        <end position="41"/>
    </location>
</feature>
<dbReference type="GO" id="GO:0042743">
    <property type="term" value="P:hydrogen peroxide metabolic process"/>
    <property type="evidence" value="ECO:0007669"/>
    <property type="project" value="Ensembl"/>
</dbReference>
<dbReference type="GO" id="GO:2000147">
    <property type="term" value="P:positive regulation of cell motility"/>
    <property type="evidence" value="ECO:0007669"/>
    <property type="project" value="Ensembl"/>
</dbReference>
<accession>A0A4X2K5X2</accession>
<evidence type="ECO:0000256" key="1">
    <source>
        <dbReference type="ARBA" id="ARBA00004141"/>
    </source>
</evidence>
<feature type="transmembrane region" description="Helical" evidence="7">
    <location>
        <begin position="253"/>
        <end position="278"/>
    </location>
</feature>
<dbReference type="GO" id="GO:0005829">
    <property type="term" value="C:cytosol"/>
    <property type="evidence" value="ECO:0007669"/>
    <property type="project" value="Ensembl"/>
</dbReference>
<dbReference type="Proteomes" id="UP000314987">
    <property type="component" value="Unassembled WGS sequence"/>
</dbReference>
<evidence type="ECO:0000256" key="5">
    <source>
        <dbReference type="ARBA" id="ARBA00023136"/>
    </source>
</evidence>
<dbReference type="GO" id="GO:0050727">
    <property type="term" value="P:regulation of inflammatory response"/>
    <property type="evidence" value="ECO:0007669"/>
    <property type="project" value="Ensembl"/>
</dbReference>
<dbReference type="GO" id="GO:0019899">
    <property type="term" value="F:enzyme binding"/>
    <property type="evidence" value="ECO:0007669"/>
    <property type="project" value="Ensembl"/>
</dbReference>
<sequence length="328" mass="36348">MTLFNGVLPFYPQSRHAAGFSVPLLVVIIVFLALAASFLLILPGIRGHSRWFWCVRILLSLFIGAEIVAVHFSGDWFTGQVKTSTSYKAFTSAQVSADIGLYVGLSGVNITCFYLAPSHSRVHQLNETIDYNEKFSWRFGDNYAEEYEKALQKGLPNPVLYLAEKFTPVSPCGLHRQYRLAGHYASATLWVAFCFWLLSNVLLSMPAPLYGGFSLLIAGAFVFFSVFAFATISTVPLCPIRLGSEFLSPSYGASFWTTVATGFLCLLLGGMVVCLHYTHPSALRTFLDLSDDLVVQRKSVMPQIYSNPLNLPEKCKPATPDIQLSIRL</sequence>
<dbReference type="STRING" id="29139.ENSVURP00010005476"/>
<dbReference type="GO" id="GO:2000609">
    <property type="term" value="P:regulation of thyroid hormone generation"/>
    <property type="evidence" value="ECO:0007669"/>
    <property type="project" value="Ensembl"/>
</dbReference>
<dbReference type="GO" id="GO:0045177">
    <property type="term" value="C:apical part of cell"/>
    <property type="evidence" value="ECO:0007669"/>
    <property type="project" value="Ensembl"/>
</dbReference>
<gene>
    <name evidence="8" type="primary">DUOXA2</name>
</gene>
<feature type="transmembrane region" description="Helical" evidence="7">
    <location>
        <begin position="209"/>
        <end position="232"/>
    </location>
</feature>
<dbReference type="InterPro" id="IPR018469">
    <property type="entry name" value="Dual_oxidase_maturation_fac"/>
</dbReference>
<dbReference type="Ensembl" id="ENSVURT00010006197.1">
    <property type="protein sequence ID" value="ENSVURP00010005476.1"/>
    <property type="gene ID" value="ENSVURG00010004271.1"/>
</dbReference>
<proteinExistence type="inferred from homology"/>
<dbReference type="GO" id="GO:0010729">
    <property type="term" value="P:positive regulation of hydrogen peroxide biosynthetic process"/>
    <property type="evidence" value="ECO:0007669"/>
    <property type="project" value="Ensembl"/>
</dbReference>
<evidence type="ECO:0000313" key="9">
    <source>
        <dbReference type="Proteomes" id="UP000314987"/>
    </source>
</evidence>
<feature type="transmembrane region" description="Helical" evidence="7">
    <location>
        <begin position="93"/>
        <end position="116"/>
    </location>
</feature>
<dbReference type="GO" id="GO:0005789">
    <property type="term" value="C:endoplasmic reticulum membrane"/>
    <property type="evidence" value="ECO:0007669"/>
    <property type="project" value="InterPro"/>
</dbReference>
<comment type="subcellular location">
    <subcellularLocation>
        <location evidence="1">Membrane</location>
        <topology evidence="1">Multi-pass membrane protein</topology>
    </subcellularLocation>
</comment>
<evidence type="ECO:0000313" key="8">
    <source>
        <dbReference type="Ensembl" id="ENSVURP00010005476.1"/>
    </source>
</evidence>
<evidence type="ECO:0000256" key="6">
    <source>
        <dbReference type="ARBA" id="ARBA00023180"/>
    </source>
</evidence>
<feature type="transmembrane region" description="Helical" evidence="7">
    <location>
        <begin position="53"/>
        <end position="73"/>
    </location>
</feature>
<evidence type="ECO:0000256" key="4">
    <source>
        <dbReference type="ARBA" id="ARBA00022989"/>
    </source>
</evidence>
<comment type="similarity">
    <text evidence="2">Belongs to the DUOXA family.</text>
</comment>
<dbReference type="GeneTree" id="ENSGT00390000008240"/>
<reference evidence="8" key="2">
    <citation type="submission" date="2025-08" db="UniProtKB">
        <authorList>
            <consortium name="Ensembl"/>
        </authorList>
    </citation>
    <scope>IDENTIFICATION</scope>
</reference>
<dbReference type="GO" id="GO:0031252">
    <property type="term" value="C:cell leading edge"/>
    <property type="evidence" value="ECO:0007669"/>
    <property type="project" value="Ensembl"/>
</dbReference>
<evidence type="ECO:0000256" key="7">
    <source>
        <dbReference type="SAM" id="Phobius"/>
    </source>
</evidence>
<keyword evidence="4 7" id="KW-1133">Transmembrane helix</keyword>